<dbReference type="SUPFAM" id="SSF56935">
    <property type="entry name" value="Porins"/>
    <property type="match status" value="1"/>
</dbReference>
<gene>
    <name evidence="3" type="ORF">D1114_15765</name>
</gene>
<evidence type="ECO:0000256" key="1">
    <source>
        <dbReference type="SAM" id="SignalP"/>
    </source>
</evidence>
<comment type="caution">
    <text evidence="3">The sequence shown here is derived from an EMBL/GenBank/DDBJ whole genome shotgun (WGS) entry which is preliminary data.</text>
</comment>
<keyword evidence="1" id="KW-0732">Signal</keyword>
<dbReference type="AlphaFoldDB" id="A0AAX1UID4"/>
<feature type="signal peptide" evidence="1">
    <location>
        <begin position="1"/>
        <end position="22"/>
    </location>
</feature>
<organism evidence="3 4">
    <name type="scientific">Cereibacter sphaeroides</name>
    <name type="common">Rhodobacter sphaeroides</name>
    <dbReference type="NCBI Taxonomy" id="1063"/>
    <lineage>
        <taxon>Bacteria</taxon>
        <taxon>Pseudomonadati</taxon>
        <taxon>Pseudomonadota</taxon>
        <taxon>Alphaproteobacteria</taxon>
        <taxon>Rhodobacterales</taxon>
        <taxon>Paracoccaceae</taxon>
        <taxon>Cereibacter</taxon>
    </lineage>
</organism>
<sequence length="303" mass="31140">MTPRYLVISTILASALPLPLLAQTFDGAVTLGYGETNVSDTDSDVTTLSLAGRFGLDLGNGLRFGLDLATASLDDGDDDVTRSFAGVTGSYGFQNGASLGLYGEQTRFDLDGFGDATMKSYGLTAGYEAEGALVTGFYGESDIDDLPSGIDLTDFGASFRYSGFANGLVGVNFQRTTLSADGIADVDLDVLGIAGSYDLQAGWTLFGGLTGASLDVIDADLTTLGVGVSYDLSQATQANAVVSLELARSELDVMGLDGHGTTVRLGLSIPLGGRSASVPLGSVADTVLNPRHSALSSTLFSAF</sequence>
<evidence type="ECO:0000259" key="2">
    <source>
        <dbReference type="Pfam" id="PF13609"/>
    </source>
</evidence>
<dbReference type="Pfam" id="PF13609">
    <property type="entry name" value="Porin_4"/>
    <property type="match status" value="1"/>
</dbReference>
<dbReference type="GO" id="GO:0016020">
    <property type="term" value="C:membrane"/>
    <property type="evidence" value="ECO:0007669"/>
    <property type="project" value="InterPro"/>
</dbReference>
<accession>A0AAX1UID4</accession>
<evidence type="ECO:0000313" key="4">
    <source>
        <dbReference type="Proteomes" id="UP000266305"/>
    </source>
</evidence>
<dbReference type="EMBL" id="QWGP01000019">
    <property type="protein sequence ID" value="RHZ93107.1"/>
    <property type="molecule type" value="Genomic_DNA"/>
</dbReference>
<dbReference type="Proteomes" id="UP000266305">
    <property type="component" value="Unassembled WGS sequence"/>
</dbReference>
<dbReference type="GO" id="GO:0015288">
    <property type="term" value="F:porin activity"/>
    <property type="evidence" value="ECO:0007669"/>
    <property type="project" value="InterPro"/>
</dbReference>
<feature type="domain" description="Porin" evidence="2">
    <location>
        <begin position="91"/>
        <end position="242"/>
    </location>
</feature>
<protein>
    <submittedName>
        <fullName evidence="3">Porin</fullName>
    </submittedName>
</protein>
<dbReference type="RefSeq" id="WP_119000722.1">
    <property type="nucleotide sequence ID" value="NZ_QWGP01000019.1"/>
</dbReference>
<name>A0AAX1UID4_CERSP</name>
<reference evidence="3 4" key="1">
    <citation type="submission" date="2018-08" db="EMBL/GenBank/DDBJ databases">
        <title>Draft genome sequence of Rhodobacter sphaeroides FY.</title>
        <authorList>
            <person name="Rayyan A."/>
            <person name="Meyer T.E."/>
            <person name="Kyndt J.A."/>
        </authorList>
    </citation>
    <scope>NUCLEOTIDE SEQUENCE [LARGE SCALE GENOMIC DNA]</scope>
    <source>
        <strain evidence="3 4">FY</strain>
    </source>
</reference>
<evidence type="ECO:0000313" key="3">
    <source>
        <dbReference type="EMBL" id="RHZ93107.1"/>
    </source>
</evidence>
<feature type="chain" id="PRO_5043634526" evidence="1">
    <location>
        <begin position="23"/>
        <end position="303"/>
    </location>
</feature>
<dbReference type="InterPro" id="IPR033900">
    <property type="entry name" value="Gram_neg_porin_domain"/>
</dbReference>
<dbReference type="Gene3D" id="2.40.160.10">
    <property type="entry name" value="Porin"/>
    <property type="match status" value="1"/>
</dbReference>
<proteinExistence type="predicted"/>
<dbReference type="InterPro" id="IPR023614">
    <property type="entry name" value="Porin_dom_sf"/>
</dbReference>